<dbReference type="EMBL" id="MEWX01000014">
    <property type="protein sequence ID" value="OGC80711.1"/>
    <property type="molecule type" value="Genomic_DNA"/>
</dbReference>
<dbReference type="AlphaFoldDB" id="A0A1F4XGA5"/>
<protein>
    <recommendedName>
        <fullName evidence="5">Bacterial Ig-like domain-containing protein</fullName>
    </recommendedName>
</protein>
<keyword evidence="2" id="KW-1133">Transmembrane helix</keyword>
<feature type="region of interest" description="Disordered" evidence="1">
    <location>
        <begin position="315"/>
        <end position="358"/>
    </location>
</feature>
<gene>
    <name evidence="3" type="ORF">A2943_02370</name>
</gene>
<sequence length="358" mass="37106">MNTRVLAIAHKPAALIGAVAVVAVAATFAFSAFFAKAEVGPEITTTIHNSAHATITESPIGSVVHAHALVATTTSSTTPTGTVDFRRYANTSCSGDPAVEAGVALTGGEAESATTTTPASGLSYITHYNGDADNAPSDSVCRILTATAPDTSITTTLSTTTVFAGGSVHDNATLNNETANASGTVAYSVYTNSACTLGAQSAGTKTVVDGSVPDSNTIQFNTPGTFYWQAVYSGDLLNAAATSSCASEVLTVLATTTDDDDDGDDNGNDHEFEDNGKHKGFIDGLPPGIFKKLLNEGYTIPLGIMKRFGDNLQSFFHDSNDNDSDEDENENDEDEDDDNDNNRGNSEGKGNKGDSDDD</sequence>
<accession>A0A1F4XGA5</accession>
<keyword evidence="2" id="KW-0472">Membrane</keyword>
<name>A0A1F4XGA5_9BACT</name>
<reference evidence="3 4" key="1">
    <citation type="journal article" date="2016" name="Nat. Commun.">
        <title>Thousands of microbial genomes shed light on interconnected biogeochemical processes in an aquifer system.</title>
        <authorList>
            <person name="Anantharaman K."/>
            <person name="Brown C.T."/>
            <person name="Hug L.A."/>
            <person name="Sharon I."/>
            <person name="Castelle C.J."/>
            <person name="Probst A.J."/>
            <person name="Thomas B.C."/>
            <person name="Singh A."/>
            <person name="Wilkins M.J."/>
            <person name="Karaoz U."/>
            <person name="Brodie E.L."/>
            <person name="Williams K.H."/>
            <person name="Hubbard S.S."/>
            <person name="Banfield J.F."/>
        </authorList>
    </citation>
    <scope>NUCLEOTIDE SEQUENCE [LARGE SCALE GENOMIC DNA]</scope>
</reference>
<feature type="compositionally biased region" description="Acidic residues" evidence="1">
    <location>
        <begin position="257"/>
        <end position="266"/>
    </location>
</feature>
<evidence type="ECO:0000313" key="4">
    <source>
        <dbReference type="Proteomes" id="UP000176185"/>
    </source>
</evidence>
<dbReference type="InterPro" id="IPR013783">
    <property type="entry name" value="Ig-like_fold"/>
</dbReference>
<evidence type="ECO:0000256" key="2">
    <source>
        <dbReference type="SAM" id="Phobius"/>
    </source>
</evidence>
<evidence type="ECO:0000313" key="3">
    <source>
        <dbReference type="EMBL" id="OGC80711.1"/>
    </source>
</evidence>
<evidence type="ECO:0000256" key="1">
    <source>
        <dbReference type="SAM" id="MobiDB-lite"/>
    </source>
</evidence>
<feature type="compositionally biased region" description="Acidic residues" evidence="1">
    <location>
        <begin position="321"/>
        <end position="339"/>
    </location>
</feature>
<dbReference type="Gene3D" id="2.60.40.10">
    <property type="entry name" value="Immunoglobulins"/>
    <property type="match status" value="1"/>
</dbReference>
<evidence type="ECO:0008006" key="5">
    <source>
        <dbReference type="Google" id="ProtNLM"/>
    </source>
</evidence>
<feature type="compositionally biased region" description="Basic and acidic residues" evidence="1">
    <location>
        <begin position="267"/>
        <end position="280"/>
    </location>
</feature>
<dbReference type="STRING" id="1797243.A2943_02370"/>
<dbReference type="Proteomes" id="UP000176185">
    <property type="component" value="Unassembled WGS sequence"/>
</dbReference>
<proteinExistence type="predicted"/>
<feature type="region of interest" description="Disordered" evidence="1">
    <location>
        <begin position="256"/>
        <end position="280"/>
    </location>
</feature>
<feature type="compositionally biased region" description="Basic and acidic residues" evidence="1">
    <location>
        <begin position="349"/>
        <end position="358"/>
    </location>
</feature>
<comment type="caution">
    <text evidence="3">The sequence shown here is derived from an EMBL/GenBank/DDBJ whole genome shotgun (WGS) entry which is preliminary data.</text>
</comment>
<feature type="transmembrane region" description="Helical" evidence="2">
    <location>
        <begin position="12"/>
        <end position="35"/>
    </location>
</feature>
<keyword evidence="2" id="KW-0812">Transmembrane</keyword>
<organism evidence="3 4">
    <name type="scientific">Candidatus Adlerbacteria bacterium RIFCSPLOWO2_01_FULL_51_16</name>
    <dbReference type="NCBI Taxonomy" id="1797243"/>
    <lineage>
        <taxon>Bacteria</taxon>
        <taxon>Candidatus Adleribacteriota</taxon>
    </lineage>
</organism>